<dbReference type="Gene3D" id="3.40.50.1820">
    <property type="entry name" value="alpha/beta hydrolase"/>
    <property type="match status" value="1"/>
</dbReference>
<dbReference type="GO" id="GO:0016787">
    <property type="term" value="F:hydrolase activity"/>
    <property type="evidence" value="ECO:0007669"/>
    <property type="project" value="UniProtKB-KW"/>
</dbReference>
<comment type="caution">
    <text evidence="4">The sequence shown here is derived from an EMBL/GenBank/DDBJ whole genome shotgun (WGS) entry which is preliminary data.</text>
</comment>
<reference evidence="4 5" key="1">
    <citation type="submission" date="2022-01" db="EMBL/GenBank/DDBJ databases">
        <title>Maritalea mediterranea sp. nov., isolated from marine plastic residues from the Malva-rosa beach (Valencia, Spain).</title>
        <authorList>
            <person name="Vidal-Verdu A."/>
            <person name="Molina-Menor E."/>
            <person name="Pascual J."/>
            <person name="Pereto J."/>
            <person name="Porcar M."/>
        </authorList>
    </citation>
    <scope>NUCLEOTIDE SEQUENCE [LARGE SCALE GENOMIC DNA]</scope>
    <source>
        <strain evidence="4 5">P4.10X</strain>
    </source>
</reference>
<keyword evidence="1 4" id="KW-0378">Hydrolase</keyword>
<organism evidence="4 5">
    <name type="scientific">Maritalea mediterranea</name>
    <dbReference type="NCBI Taxonomy" id="2909667"/>
    <lineage>
        <taxon>Bacteria</taxon>
        <taxon>Pseudomonadati</taxon>
        <taxon>Pseudomonadota</taxon>
        <taxon>Alphaproteobacteria</taxon>
        <taxon>Hyphomicrobiales</taxon>
        <taxon>Devosiaceae</taxon>
        <taxon>Maritalea</taxon>
    </lineage>
</organism>
<evidence type="ECO:0000313" key="5">
    <source>
        <dbReference type="Proteomes" id="UP001201217"/>
    </source>
</evidence>
<dbReference type="InterPro" id="IPR050300">
    <property type="entry name" value="GDXG_lipolytic_enzyme"/>
</dbReference>
<dbReference type="InterPro" id="IPR049492">
    <property type="entry name" value="BD-FAE-like_dom"/>
</dbReference>
<dbReference type="SUPFAM" id="SSF53474">
    <property type="entry name" value="alpha/beta-Hydrolases"/>
    <property type="match status" value="1"/>
</dbReference>
<keyword evidence="5" id="KW-1185">Reference proteome</keyword>
<gene>
    <name evidence="4" type="ORF">L1I42_15815</name>
</gene>
<keyword evidence="2" id="KW-1133">Transmembrane helix</keyword>
<dbReference type="PANTHER" id="PTHR48081:SF33">
    <property type="entry name" value="KYNURENINE FORMAMIDASE"/>
    <property type="match status" value="1"/>
</dbReference>
<sequence>MVLVFRIHYIETGDIVRILIGSLIILAVVSAALAWVVFYPPARDKALIGLSHLMAAPYRGDVRSHVYGPEPRHKLDVYPAAPSAASADKPIILFYYGGGWRMGDKPFYYFVGAALAAQGYDVVIPEYRLYPQVQFAGFMADAKRAYDWVWQEMAKESGRDIVVMGHSAGAHIAALLAYGETYRPDDAPAPSAFVGLAGPYAFNPKEWPSTQSIFADVANADLARPVHFVDDASPPSLMFHGEKDDVVKLWNQEQLSEVLAQHGVTHQSVVLSDTGHYKILFSFARPLLGQMQVRAQIEDFLSASHSSGDWRSASKGN</sequence>
<feature type="domain" description="BD-FAE-like" evidence="3">
    <location>
        <begin position="75"/>
        <end position="181"/>
    </location>
</feature>
<protein>
    <submittedName>
        <fullName evidence="4">Alpha/beta hydrolase</fullName>
    </submittedName>
</protein>
<name>A0ABS9EAQ1_9HYPH</name>
<dbReference type="InterPro" id="IPR029058">
    <property type="entry name" value="AB_hydrolase_fold"/>
</dbReference>
<dbReference type="RefSeq" id="WP_236115714.1">
    <property type="nucleotide sequence ID" value="NZ_JAKGTI010000005.1"/>
</dbReference>
<dbReference type="PANTHER" id="PTHR48081">
    <property type="entry name" value="AB HYDROLASE SUPERFAMILY PROTEIN C4A8.06C"/>
    <property type="match status" value="1"/>
</dbReference>
<evidence type="ECO:0000313" key="4">
    <source>
        <dbReference type="EMBL" id="MCF4099964.1"/>
    </source>
</evidence>
<accession>A0ABS9EAQ1</accession>
<evidence type="ECO:0000256" key="2">
    <source>
        <dbReference type="SAM" id="Phobius"/>
    </source>
</evidence>
<dbReference type="EMBL" id="JAKGTI010000005">
    <property type="protein sequence ID" value="MCF4099964.1"/>
    <property type="molecule type" value="Genomic_DNA"/>
</dbReference>
<evidence type="ECO:0000259" key="3">
    <source>
        <dbReference type="Pfam" id="PF20434"/>
    </source>
</evidence>
<evidence type="ECO:0000256" key="1">
    <source>
        <dbReference type="ARBA" id="ARBA00022801"/>
    </source>
</evidence>
<proteinExistence type="predicted"/>
<keyword evidence="2" id="KW-0812">Transmembrane</keyword>
<dbReference type="Proteomes" id="UP001201217">
    <property type="component" value="Unassembled WGS sequence"/>
</dbReference>
<feature type="transmembrane region" description="Helical" evidence="2">
    <location>
        <begin position="15"/>
        <end position="38"/>
    </location>
</feature>
<keyword evidence="2" id="KW-0472">Membrane</keyword>
<dbReference type="Pfam" id="PF20434">
    <property type="entry name" value="BD-FAE"/>
    <property type="match status" value="1"/>
</dbReference>